<organism evidence="1 2">
    <name type="scientific">[Empedobacter] haloabium</name>
    <dbReference type="NCBI Taxonomy" id="592317"/>
    <lineage>
        <taxon>Bacteria</taxon>
        <taxon>Pseudomonadati</taxon>
        <taxon>Pseudomonadota</taxon>
        <taxon>Betaproteobacteria</taxon>
        <taxon>Burkholderiales</taxon>
        <taxon>Oxalobacteraceae</taxon>
        <taxon>Telluria group</taxon>
        <taxon>Telluria group incertae sedis</taxon>
    </lineage>
</organism>
<evidence type="ECO:0000313" key="1">
    <source>
        <dbReference type="EMBL" id="WUR14718.1"/>
    </source>
</evidence>
<reference evidence="1 2" key="1">
    <citation type="journal article" date="2019" name="Int. J. Syst. Evol. Microbiol.">
        <title>The Draft Whole-Genome Sequence of the Antibiotic Producer Empedobacter haloabium ATCC 31962 Provides Indications for Its Taxonomic Reclassification.</title>
        <authorList>
            <person name="Miess H."/>
            <person name="Arlt P."/>
            <person name="Apel A.K."/>
            <person name="Weber T."/>
            <person name="Nieselt K."/>
            <person name="Hanssen F."/>
            <person name="Czemmel S."/>
            <person name="Nahnsen S."/>
            <person name="Gross H."/>
        </authorList>
    </citation>
    <scope>NUCLEOTIDE SEQUENCE [LARGE SCALE GENOMIC DNA]</scope>
    <source>
        <strain evidence="1 2">ATCC 31962</strain>
    </source>
</reference>
<accession>A0ABZ1URE2</accession>
<sequence length="116" mass="12720">MRAVFFPEELNDRAPNVIGHFCADPGHEWLTLLDIVDAIRRGEEVTIRPATDSELKRADAYISLYEIGTMLGEKLVTLLDREDPGVADAKLAAFAEMVTTSDINSSMSPLLDVAEG</sequence>
<dbReference type="EMBL" id="CP136508">
    <property type="protein sequence ID" value="WUR14718.1"/>
    <property type="molecule type" value="Genomic_DNA"/>
</dbReference>
<name>A0ABZ1URE2_9BURK</name>
<dbReference type="Proteomes" id="UP000321323">
    <property type="component" value="Chromosome"/>
</dbReference>
<keyword evidence="2" id="KW-1185">Reference proteome</keyword>
<evidence type="ECO:0000313" key="2">
    <source>
        <dbReference type="Proteomes" id="UP000321323"/>
    </source>
</evidence>
<gene>
    <name evidence="1" type="ORF">E7V67_006305</name>
</gene>
<protein>
    <submittedName>
        <fullName evidence="1">Uncharacterized protein</fullName>
    </submittedName>
</protein>
<proteinExistence type="predicted"/>